<dbReference type="AlphaFoldDB" id="A0A653CQ05"/>
<keyword evidence="2" id="KW-1185">Reference proteome</keyword>
<proteinExistence type="predicted"/>
<dbReference type="OrthoDB" id="6763839at2759"/>
<dbReference type="EMBL" id="CAACVG010008325">
    <property type="protein sequence ID" value="VEN49347.1"/>
    <property type="molecule type" value="Genomic_DNA"/>
</dbReference>
<protein>
    <submittedName>
        <fullName evidence="1">Uncharacterized protein</fullName>
    </submittedName>
</protein>
<dbReference type="Proteomes" id="UP000410492">
    <property type="component" value="Unassembled WGS sequence"/>
</dbReference>
<name>A0A653CQ05_CALMS</name>
<accession>A0A653CQ05</accession>
<reference evidence="1 2" key="1">
    <citation type="submission" date="2019-01" db="EMBL/GenBank/DDBJ databases">
        <authorList>
            <person name="Sayadi A."/>
        </authorList>
    </citation>
    <scope>NUCLEOTIDE SEQUENCE [LARGE SCALE GENOMIC DNA]</scope>
</reference>
<sequence length="383" mass="42573">MKMCLNIPLPGRVKACWVVPQPIRATAGGVWQQCAPSSARGLANHAVSLFPLPTFPVLSRPRDDGRRSDLLHSGAVGSVHHHHYRRGSVYWYPESLETAPGPGHGTLHIQRTMLRPSRPNTGIHDREKRLAFLLDRDEPTQTINSIEDDQEDEEEIEETDISAVVGPEIDTLELQQKAQKETDDTSQKRIIPAGNQISISKKPKTVSKMKQNKEAKDSTVDQAFLLLKSAAETKKNDLYDDYGIYIANKLRTYSARTKAFVQYHFNSILFQADMGQFEVSQHSNTPLPTPSTTFTLTSVPPYSPTSTAASTSTIVSVPLPSPQIDQTPTIVCQNQTHSANDTSTDAIHINLSNQVEPSQDQSGTTFHSATNFFKNWSHDNNYE</sequence>
<organism evidence="1 2">
    <name type="scientific">Callosobruchus maculatus</name>
    <name type="common">Southern cowpea weevil</name>
    <name type="synonym">Pulse bruchid</name>
    <dbReference type="NCBI Taxonomy" id="64391"/>
    <lineage>
        <taxon>Eukaryota</taxon>
        <taxon>Metazoa</taxon>
        <taxon>Ecdysozoa</taxon>
        <taxon>Arthropoda</taxon>
        <taxon>Hexapoda</taxon>
        <taxon>Insecta</taxon>
        <taxon>Pterygota</taxon>
        <taxon>Neoptera</taxon>
        <taxon>Endopterygota</taxon>
        <taxon>Coleoptera</taxon>
        <taxon>Polyphaga</taxon>
        <taxon>Cucujiformia</taxon>
        <taxon>Chrysomeloidea</taxon>
        <taxon>Chrysomelidae</taxon>
        <taxon>Bruchinae</taxon>
        <taxon>Bruchini</taxon>
        <taxon>Callosobruchus</taxon>
    </lineage>
</organism>
<evidence type="ECO:0000313" key="2">
    <source>
        <dbReference type="Proteomes" id="UP000410492"/>
    </source>
</evidence>
<evidence type="ECO:0000313" key="1">
    <source>
        <dbReference type="EMBL" id="VEN49347.1"/>
    </source>
</evidence>
<gene>
    <name evidence="1" type="ORF">CALMAC_LOCUS10494</name>
</gene>